<name>A0AAV2AMG1_9ARAC</name>
<proteinExistence type="predicted"/>
<dbReference type="EMBL" id="CAXIEN010000188">
    <property type="protein sequence ID" value="CAL1285166.1"/>
    <property type="molecule type" value="Genomic_DNA"/>
</dbReference>
<accession>A0AAV2AMG1</accession>
<sequence length="90" mass="10312">MVTSKTIQKCFGHAEFNVDSVKVFYEDRDTHSKDLLLSAYALELKKRVCSEFNVEDCKTVYDNLTINIQNSISEIVSKVHNLKNHDSGEE</sequence>
<evidence type="ECO:0000313" key="1">
    <source>
        <dbReference type="EMBL" id="CAL1285166.1"/>
    </source>
</evidence>
<protein>
    <submittedName>
        <fullName evidence="1">Uncharacterized protein</fullName>
    </submittedName>
</protein>
<reference evidence="1 2" key="1">
    <citation type="submission" date="2024-04" db="EMBL/GenBank/DDBJ databases">
        <authorList>
            <person name="Rising A."/>
            <person name="Reimegard J."/>
            <person name="Sonavane S."/>
            <person name="Akerstrom W."/>
            <person name="Nylinder S."/>
            <person name="Hedman E."/>
            <person name="Kallberg Y."/>
        </authorList>
    </citation>
    <scope>NUCLEOTIDE SEQUENCE [LARGE SCALE GENOMIC DNA]</scope>
</reference>
<organism evidence="1 2">
    <name type="scientific">Larinioides sclopetarius</name>
    <dbReference type="NCBI Taxonomy" id="280406"/>
    <lineage>
        <taxon>Eukaryota</taxon>
        <taxon>Metazoa</taxon>
        <taxon>Ecdysozoa</taxon>
        <taxon>Arthropoda</taxon>
        <taxon>Chelicerata</taxon>
        <taxon>Arachnida</taxon>
        <taxon>Araneae</taxon>
        <taxon>Araneomorphae</taxon>
        <taxon>Entelegynae</taxon>
        <taxon>Araneoidea</taxon>
        <taxon>Araneidae</taxon>
        <taxon>Larinioides</taxon>
    </lineage>
</organism>
<keyword evidence="2" id="KW-1185">Reference proteome</keyword>
<dbReference type="AlphaFoldDB" id="A0AAV2AMG1"/>
<gene>
    <name evidence="1" type="ORF">LARSCL_LOCUS13548</name>
</gene>
<dbReference type="Proteomes" id="UP001497382">
    <property type="component" value="Unassembled WGS sequence"/>
</dbReference>
<evidence type="ECO:0000313" key="2">
    <source>
        <dbReference type="Proteomes" id="UP001497382"/>
    </source>
</evidence>
<comment type="caution">
    <text evidence="1">The sequence shown here is derived from an EMBL/GenBank/DDBJ whole genome shotgun (WGS) entry which is preliminary data.</text>
</comment>